<dbReference type="Pfam" id="PF03600">
    <property type="entry name" value="CitMHS"/>
    <property type="match status" value="1"/>
</dbReference>
<evidence type="ECO:0000256" key="6">
    <source>
        <dbReference type="SAM" id="Phobius"/>
    </source>
</evidence>
<dbReference type="PANTHER" id="PTHR43568:SF1">
    <property type="entry name" value="P PROTEIN"/>
    <property type="match status" value="1"/>
</dbReference>
<feature type="transmembrane region" description="Helical" evidence="6">
    <location>
        <begin position="392"/>
        <end position="412"/>
    </location>
</feature>
<keyword evidence="9" id="KW-1185">Reference proteome</keyword>
<protein>
    <recommendedName>
        <fullName evidence="7">Citrate transporter-like domain-containing protein</fullName>
    </recommendedName>
</protein>
<dbReference type="EMBL" id="JABGBO010000005">
    <property type="protein sequence ID" value="NOL49691.1"/>
    <property type="molecule type" value="Genomic_DNA"/>
</dbReference>
<evidence type="ECO:0000259" key="7">
    <source>
        <dbReference type="Pfam" id="PF03600"/>
    </source>
</evidence>
<keyword evidence="3 6" id="KW-0812">Transmembrane</keyword>
<reference evidence="8 9" key="1">
    <citation type="submission" date="2020-05" db="EMBL/GenBank/DDBJ databases">
        <authorList>
            <person name="Niu N."/>
        </authorList>
    </citation>
    <scope>NUCLEOTIDE SEQUENCE [LARGE SCALE GENOMIC DNA]</scope>
    <source>
        <strain evidence="8 9">LMG10982</strain>
    </source>
</reference>
<dbReference type="PANTHER" id="PTHR43568">
    <property type="entry name" value="P PROTEIN"/>
    <property type="match status" value="1"/>
</dbReference>
<comment type="subcellular location">
    <subcellularLocation>
        <location evidence="1">Membrane</location>
        <topology evidence="1">Multi-pass membrane protein</topology>
    </subcellularLocation>
</comment>
<keyword evidence="2" id="KW-0813">Transport</keyword>
<feature type="transmembrane region" description="Helical" evidence="6">
    <location>
        <begin position="106"/>
        <end position="125"/>
    </location>
</feature>
<gene>
    <name evidence="8" type="ORF">HKX40_06030</name>
</gene>
<evidence type="ECO:0000256" key="2">
    <source>
        <dbReference type="ARBA" id="ARBA00022448"/>
    </source>
</evidence>
<evidence type="ECO:0000256" key="3">
    <source>
        <dbReference type="ARBA" id="ARBA00022692"/>
    </source>
</evidence>
<sequence length="413" mass="45188">MTFSISLVGAVIACSLGRFDTQFINTKVIISLFGLMIVIEALKEMGTLTRIAHLATLVANSKRSLVQLLVALSFFASMLLTNDVTILTVLPIFLMIAKQVLARRETLLGTVLIILAANLGSSAFPTGSPHNIFLYSYYHLNVQTFFSWMWLFCLLSAVMLWRLSLLVAKEPFNKEATQQTALHVLAAGSPQQADGFNPPSPIKAPLATNTHPKVEASSVASTSSASPVLHQHVPFLKRYSPSPQKFLPYAGLLIMLAHVMNFAHSPWWVVVAVVLVLVQFPHAIKKVDYLMLLTFVCFFLIVGNLSQNHSIADFLRNGVQSYKDTLWVSAGVSQVISNVPASLLLAPFTKHAQAMVIGANIGGMGTLIASLANLIGYKVFASYYPKEKTSLLKWFSAINFALLGIYLAIFSVI</sequence>
<evidence type="ECO:0000256" key="1">
    <source>
        <dbReference type="ARBA" id="ARBA00004141"/>
    </source>
</evidence>
<keyword evidence="4 6" id="KW-1133">Transmembrane helix</keyword>
<dbReference type="RefSeq" id="WP_171588667.1">
    <property type="nucleotide sequence ID" value="NZ_JABGBO010000005.1"/>
</dbReference>
<dbReference type="InterPro" id="IPR051475">
    <property type="entry name" value="Diverse_Ion_Transporter"/>
</dbReference>
<feature type="transmembrane region" description="Helical" evidence="6">
    <location>
        <begin position="145"/>
        <end position="168"/>
    </location>
</feature>
<dbReference type="AlphaFoldDB" id="A0A7Y4LCD6"/>
<evidence type="ECO:0000313" key="8">
    <source>
        <dbReference type="EMBL" id="NOL49691.1"/>
    </source>
</evidence>
<feature type="transmembrane region" description="Helical" evidence="6">
    <location>
        <begin position="357"/>
        <end position="380"/>
    </location>
</feature>
<dbReference type="Proteomes" id="UP000541421">
    <property type="component" value="Unassembled WGS sequence"/>
</dbReference>
<keyword evidence="5 6" id="KW-0472">Membrane</keyword>
<name>A0A7Y4LCD6_9BURK</name>
<accession>A0A7Y4LCD6</accession>
<organism evidence="8 9">
    <name type="scientific">Pelistega europaea</name>
    <dbReference type="NCBI Taxonomy" id="106147"/>
    <lineage>
        <taxon>Bacteria</taxon>
        <taxon>Pseudomonadati</taxon>
        <taxon>Pseudomonadota</taxon>
        <taxon>Betaproteobacteria</taxon>
        <taxon>Burkholderiales</taxon>
        <taxon>Alcaligenaceae</taxon>
        <taxon>Pelistega</taxon>
    </lineage>
</organism>
<proteinExistence type="predicted"/>
<dbReference type="GO" id="GO:0016020">
    <property type="term" value="C:membrane"/>
    <property type="evidence" value="ECO:0007669"/>
    <property type="project" value="UniProtKB-SubCell"/>
</dbReference>
<dbReference type="InterPro" id="IPR004680">
    <property type="entry name" value="Cit_transptr-like_dom"/>
</dbReference>
<feature type="transmembrane region" description="Helical" evidence="6">
    <location>
        <begin position="326"/>
        <end position="345"/>
    </location>
</feature>
<evidence type="ECO:0000256" key="5">
    <source>
        <dbReference type="ARBA" id="ARBA00023136"/>
    </source>
</evidence>
<evidence type="ECO:0000256" key="4">
    <source>
        <dbReference type="ARBA" id="ARBA00022989"/>
    </source>
</evidence>
<feature type="domain" description="Citrate transporter-like" evidence="7">
    <location>
        <begin position="5"/>
        <end position="352"/>
    </location>
</feature>
<dbReference type="GO" id="GO:0055085">
    <property type="term" value="P:transmembrane transport"/>
    <property type="evidence" value="ECO:0007669"/>
    <property type="project" value="InterPro"/>
</dbReference>
<evidence type="ECO:0000313" key="9">
    <source>
        <dbReference type="Proteomes" id="UP000541421"/>
    </source>
</evidence>
<feature type="transmembrane region" description="Helical" evidence="6">
    <location>
        <begin position="267"/>
        <end position="284"/>
    </location>
</feature>
<feature type="transmembrane region" description="Helical" evidence="6">
    <location>
        <begin position="68"/>
        <end position="94"/>
    </location>
</feature>
<feature type="transmembrane region" description="Helical" evidence="6">
    <location>
        <begin position="289"/>
        <end position="306"/>
    </location>
</feature>
<comment type="caution">
    <text evidence="8">The sequence shown here is derived from an EMBL/GenBank/DDBJ whole genome shotgun (WGS) entry which is preliminary data.</text>
</comment>